<evidence type="ECO:0000256" key="9">
    <source>
        <dbReference type="PIRSR" id="PIRSR001480-1"/>
    </source>
</evidence>
<dbReference type="PRINTS" id="PR00714">
    <property type="entry name" value="MAN6PISMRASE"/>
</dbReference>
<dbReference type="EMBL" id="JAUFQH010000020">
    <property type="protein sequence ID" value="MDN3621282.1"/>
    <property type="molecule type" value="Genomic_DNA"/>
</dbReference>
<dbReference type="EC" id="5.3.1.8" evidence="3"/>
<gene>
    <name evidence="13" type="primary">manA</name>
    <name evidence="13" type="ORF">QWY81_17580</name>
</gene>
<keyword evidence="6 13" id="KW-0413">Isomerase</keyword>
<evidence type="ECO:0000256" key="5">
    <source>
        <dbReference type="ARBA" id="ARBA00022833"/>
    </source>
</evidence>
<dbReference type="GO" id="GO:0004476">
    <property type="term" value="F:mannose-6-phosphate isomerase activity"/>
    <property type="evidence" value="ECO:0007669"/>
    <property type="project" value="UniProtKB-EC"/>
</dbReference>
<evidence type="ECO:0000256" key="8">
    <source>
        <dbReference type="ARBA" id="ARBA00030762"/>
    </source>
</evidence>
<feature type="binding site" evidence="10">
    <location>
        <position position="140"/>
    </location>
    <ligand>
        <name>Zn(2+)</name>
        <dbReference type="ChEBI" id="CHEBI:29105"/>
    </ligand>
</feature>
<feature type="binding site" evidence="10">
    <location>
        <position position="267"/>
    </location>
    <ligand>
        <name>Zn(2+)</name>
        <dbReference type="ChEBI" id="CHEBI:29105"/>
    </ligand>
</feature>
<dbReference type="Gene3D" id="1.10.441.10">
    <property type="entry name" value="Phosphomannose Isomerase, domain 2"/>
    <property type="match status" value="1"/>
</dbReference>
<accession>A0AAJ1VKG6</accession>
<dbReference type="Pfam" id="PF21621">
    <property type="entry name" value="MPI_cupin_dom"/>
    <property type="match status" value="1"/>
</dbReference>
<evidence type="ECO:0000256" key="2">
    <source>
        <dbReference type="ARBA" id="ARBA00010772"/>
    </source>
</evidence>
<feature type="binding site" evidence="10">
    <location>
        <position position="103"/>
    </location>
    <ligand>
        <name>Zn(2+)</name>
        <dbReference type="ChEBI" id="CHEBI:29105"/>
    </ligand>
</feature>
<evidence type="ECO:0000256" key="1">
    <source>
        <dbReference type="ARBA" id="ARBA00000757"/>
    </source>
</evidence>
<feature type="active site" evidence="9">
    <location>
        <position position="286"/>
    </location>
</feature>
<dbReference type="Pfam" id="PF20511">
    <property type="entry name" value="PMI_typeI_cat"/>
    <property type="match status" value="1"/>
</dbReference>
<dbReference type="InterPro" id="IPR018050">
    <property type="entry name" value="Pmannose_isomerase-type1_CS"/>
</dbReference>
<organism evidence="13 14">
    <name type="scientific">Polaribacter sejongensis</name>
    <dbReference type="NCBI Taxonomy" id="985043"/>
    <lineage>
        <taxon>Bacteria</taxon>
        <taxon>Pseudomonadati</taxon>
        <taxon>Bacteroidota</taxon>
        <taxon>Flavobacteriia</taxon>
        <taxon>Flavobacteriales</taxon>
        <taxon>Flavobacteriaceae</taxon>
    </lineage>
</organism>
<dbReference type="GO" id="GO:0009298">
    <property type="term" value="P:GDP-mannose biosynthetic process"/>
    <property type="evidence" value="ECO:0007669"/>
    <property type="project" value="InterPro"/>
</dbReference>
<evidence type="ECO:0000256" key="7">
    <source>
        <dbReference type="ARBA" id="ARBA00029741"/>
    </source>
</evidence>
<dbReference type="InterPro" id="IPR001250">
    <property type="entry name" value="Man6P_Isoase-1"/>
</dbReference>
<dbReference type="InterPro" id="IPR049071">
    <property type="entry name" value="MPI_cupin_dom"/>
</dbReference>
<comment type="cofactor">
    <cofactor evidence="10">
        <name>Zn(2+)</name>
        <dbReference type="ChEBI" id="CHEBI:29105"/>
    </cofactor>
    <text evidence="10">Binds 1 zinc ion per subunit.</text>
</comment>
<dbReference type="Gene3D" id="2.60.120.10">
    <property type="entry name" value="Jelly Rolls"/>
    <property type="match status" value="2"/>
</dbReference>
<dbReference type="Proteomes" id="UP001228636">
    <property type="component" value="Unassembled WGS sequence"/>
</dbReference>
<feature type="domain" description="Phosphomannose isomerase type I catalytic" evidence="11">
    <location>
        <begin position="8"/>
        <end position="154"/>
    </location>
</feature>
<dbReference type="GO" id="GO:0005829">
    <property type="term" value="C:cytosol"/>
    <property type="evidence" value="ECO:0007669"/>
    <property type="project" value="TreeGrafter"/>
</dbReference>
<dbReference type="SUPFAM" id="SSF51182">
    <property type="entry name" value="RmlC-like cupins"/>
    <property type="match status" value="1"/>
</dbReference>
<evidence type="ECO:0000256" key="3">
    <source>
        <dbReference type="ARBA" id="ARBA00011956"/>
    </source>
</evidence>
<name>A0AAJ1VKG6_9FLAO</name>
<dbReference type="InterPro" id="IPR011051">
    <property type="entry name" value="RmlC_Cupin_sf"/>
</dbReference>
<dbReference type="AlphaFoldDB" id="A0AAJ1VKG6"/>
<dbReference type="GO" id="GO:0005975">
    <property type="term" value="P:carbohydrate metabolic process"/>
    <property type="evidence" value="ECO:0007669"/>
    <property type="project" value="InterPro"/>
</dbReference>
<dbReference type="InterPro" id="IPR014710">
    <property type="entry name" value="RmlC-like_jellyroll"/>
</dbReference>
<evidence type="ECO:0000256" key="4">
    <source>
        <dbReference type="ARBA" id="ARBA00022723"/>
    </source>
</evidence>
<dbReference type="InterPro" id="IPR046457">
    <property type="entry name" value="PMI_typeI_cat"/>
</dbReference>
<dbReference type="RefSeq" id="WP_261972976.1">
    <property type="nucleotide sequence ID" value="NZ_CP103460.1"/>
</dbReference>
<feature type="binding site" evidence="10">
    <location>
        <position position="105"/>
    </location>
    <ligand>
        <name>Zn(2+)</name>
        <dbReference type="ChEBI" id="CHEBI:29105"/>
    </ligand>
</feature>
<feature type="domain" description="Mannose-6-phosphate isomerase cupin" evidence="12">
    <location>
        <begin position="326"/>
        <end position="387"/>
    </location>
</feature>
<sequence>MKNLDNKLLRIEGKVQNYDWGGESFIPNLVSETIKPNTTYAEYWLGAHLKAPSKVITEEGSVSLDEFLEQNITENLGAEVAKDFGKLPYLFKVLDVSKMLSIQVHPSIAAAKIGYKKENEQGIPLTADNRNYKDENHKPEIMVALTDFWLLHGFLESEKLAKNLKETLELSFLLNTFLEEGYLGLYKKVMEYSQEEVNTILRPLVKRILPKFVNNELEKSSPAYWAAKSLNNKDSEDIDKGIFSIYFFNILNLSRGEAIFQDAGVPHAYLEGVNMELMANSDNVLRAGLTSKHIDVEELIKNTKFEETIPIILFGEENKENGEVVFKTKAKDFELSKIELTKTVSHSSTSNSVEILMALKGAATVFQNNETISLDKGQSVLIKANTTYKITTDSEVEIYKASVPK</sequence>
<dbReference type="PANTHER" id="PTHR10309">
    <property type="entry name" value="MANNOSE-6-PHOSPHATE ISOMERASE"/>
    <property type="match status" value="1"/>
</dbReference>
<dbReference type="InterPro" id="IPR016305">
    <property type="entry name" value="Mannose-6-P_Isomerase"/>
</dbReference>
<comment type="caution">
    <text evidence="13">The sequence shown here is derived from an EMBL/GenBank/DDBJ whole genome shotgun (WGS) entry which is preliminary data.</text>
</comment>
<evidence type="ECO:0000259" key="12">
    <source>
        <dbReference type="Pfam" id="PF21621"/>
    </source>
</evidence>
<dbReference type="NCBIfam" id="TIGR00218">
    <property type="entry name" value="manA"/>
    <property type="match status" value="1"/>
</dbReference>
<reference evidence="13 14" key="1">
    <citation type="journal article" date="2014" name="Int. J. Syst. Evol. Microbiol.">
        <title>Complete genome sequence of Corynebacterium casei LMG S-19264T (=DSM 44701T), isolated from a smear-ripened cheese.</title>
        <authorList>
            <consortium name="US DOE Joint Genome Institute (JGI-PGF)"/>
            <person name="Walter F."/>
            <person name="Albersmeier A."/>
            <person name="Kalinowski J."/>
            <person name="Ruckert C."/>
        </authorList>
    </citation>
    <scope>NUCLEOTIDE SEQUENCE [LARGE SCALE GENOMIC DNA]</scope>
    <source>
        <strain evidence="13 14">CECT 8670</strain>
    </source>
</reference>
<dbReference type="PIRSF" id="PIRSF001480">
    <property type="entry name" value="Mannose-6-phosphate_isomerase"/>
    <property type="match status" value="1"/>
</dbReference>
<evidence type="ECO:0000256" key="6">
    <source>
        <dbReference type="ARBA" id="ARBA00023235"/>
    </source>
</evidence>
<comment type="catalytic activity">
    <reaction evidence="1">
        <text>D-mannose 6-phosphate = D-fructose 6-phosphate</text>
        <dbReference type="Rhea" id="RHEA:12356"/>
        <dbReference type="ChEBI" id="CHEBI:58735"/>
        <dbReference type="ChEBI" id="CHEBI:61527"/>
        <dbReference type="EC" id="5.3.1.8"/>
    </reaction>
</comment>
<dbReference type="CDD" id="cd07011">
    <property type="entry name" value="cupin_PMI_type_I_N"/>
    <property type="match status" value="1"/>
</dbReference>
<evidence type="ECO:0000313" key="13">
    <source>
        <dbReference type="EMBL" id="MDN3621282.1"/>
    </source>
</evidence>
<evidence type="ECO:0000256" key="10">
    <source>
        <dbReference type="PIRSR" id="PIRSR001480-2"/>
    </source>
</evidence>
<dbReference type="GO" id="GO:0008270">
    <property type="term" value="F:zinc ion binding"/>
    <property type="evidence" value="ECO:0007669"/>
    <property type="project" value="InterPro"/>
</dbReference>
<keyword evidence="5 10" id="KW-0862">Zinc</keyword>
<dbReference type="PANTHER" id="PTHR10309:SF0">
    <property type="entry name" value="MANNOSE-6-PHOSPHATE ISOMERASE"/>
    <property type="match status" value="1"/>
</dbReference>
<evidence type="ECO:0000313" key="14">
    <source>
        <dbReference type="Proteomes" id="UP001228636"/>
    </source>
</evidence>
<protein>
    <recommendedName>
        <fullName evidence="3">mannose-6-phosphate isomerase</fullName>
        <ecNumber evidence="3">5.3.1.8</ecNumber>
    </recommendedName>
    <alternativeName>
        <fullName evidence="7">Phosphohexomutase</fullName>
    </alternativeName>
    <alternativeName>
        <fullName evidence="8">Phosphomannose isomerase</fullName>
    </alternativeName>
</protein>
<evidence type="ECO:0000259" key="11">
    <source>
        <dbReference type="Pfam" id="PF20511"/>
    </source>
</evidence>
<comment type="similarity">
    <text evidence="2">Belongs to the mannose-6-phosphate isomerase type 1 family.</text>
</comment>
<dbReference type="PROSITE" id="PS00965">
    <property type="entry name" value="PMI_I_1"/>
    <property type="match status" value="1"/>
</dbReference>
<proteinExistence type="inferred from homology"/>
<keyword evidence="4 10" id="KW-0479">Metal-binding</keyword>